<gene>
    <name evidence="2" type="ORF">SEPCBS119000_005793</name>
</gene>
<organism evidence="2 3">
    <name type="scientific">Sporothrix epigloea</name>
    <dbReference type="NCBI Taxonomy" id="1892477"/>
    <lineage>
        <taxon>Eukaryota</taxon>
        <taxon>Fungi</taxon>
        <taxon>Dikarya</taxon>
        <taxon>Ascomycota</taxon>
        <taxon>Pezizomycotina</taxon>
        <taxon>Sordariomycetes</taxon>
        <taxon>Sordariomycetidae</taxon>
        <taxon>Ophiostomatales</taxon>
        <taxon>Ophiostomataceae</taxon>
        <taxon>Sporothrix</taxon>
    </lineage>
</organism>
<comment type="caution">
    <text evidence="2">The sequence shown here is derived from an EMBL/GenBank/DDBJ whole genome shotgun (WGS) entry which is preliminary data.</text>
</comment>
<protein>
    <recommendedName>
        <fullName evidence="4">LysM domain-containing protein</fullName>
    </recommendedName>
</protein>
<keyword evidence="3" id="KW-1185">Reference proteome</keyword>
<dbReference type="Proteomes" id="UP001642502">
    <property type="component" value="Unassembled WGS sequence"/>
</dbReference>
<accession>A0ABP0E2J3</accession>
<feature type="region of interest" description="Disordered" evidence="1">
    <location>
        <begin position="97"/>
        <end position="135"/>
    </location>
</feature>
<reference evidence="2 3" key="1">
    <citation type="submission" date="2024-01" db="EMBL/GenBank/DDBJ databases">
        <authorList>
            <person name="Allen C."/>
            <person name="Tagirdzhanova G."/>
        </authorList>
    </citation>
    <scope>NUCLEOTIDE SEQUENCE [LARGE SCALE GENOMIC DNA]</scope>
    <source>
        <strain evidence="2 3">CBS 119000</strain>
    </source>
</reference>
<sequence length="630" mass="66724">MFSSSGVNTPDADSASSRPRNRRPINTAGGPSTTAATSLNFFGGLSGPDLTDHSETRRRASARDGGGGLGGLASSITSSWVPNWANFQEFATTLITGGGTTAHSSGNGRETRSRSAGARSSQKPRKLPTVWGPAPPDELLSRLQIEDVAAGKISAREAELKARKTASVLESHVGVNGGLDVRGNYKRRNSDENLPSADSKSAAAAQEAEECLAYIHRVQSTDTYFGIILRYRCHEDAFRKANGLWSRDNIQFRKWVALPVDACEIKGRPCDDPSLHPQGVDLMSFTPTPIPRSVPPTAGGTSNGDYFGSPASSTVVSGGATASIKSAAEIAAESPWTHVRWVRLDSSPHPVEIVRMSRTTFGYFPPRRKKSTRGSVSSVSTPRASFDISVNNASLPDRSNMDSPGRSSRRLSLLGNRAPLGTSPVSSSPSRQTGPGKSSEPAVDPRPEWMRRPGGVGSMSRSVRAPGPARDSLNKWTKKHLPGLNIETLPSMSVLGSETAHFGFRDPSPGIVESSLLDERGMALAEHRDSGLDKAAVSLETWLRGAFSRGPGASGSVAGTPSSSFAGRIGRQLEETLGDLIELEDGPREDGTGSKTATRPGIKVSTGWRADSEGSVRGRTTAAAKSKKTD</sequence>
<dbReference type="InterPro" id="IPR036779">
    <property type="entry name" value="LysM_dom_sf"/>
</dbReference>
<evidence type="ECO:0000313" key="3">
    <source>
        <dbReference type="Proteomes" id="UP001642502"/>
    </source>
</evidence>
<feature type="region of interest" description="Disordered" evidence="1">
    <location>
        <begin position="1"/>
        <end position="69"/>
    </location>
</feature>
<dbReference type="SUPFAM" id="SSF54106">
    <property type="entry name" value="LysM domain"/>
    <property type="match status" value="1"/>
</dbReference>
<dbReference type="EMBL" id="CAWUON010000119">
    <property type="protein sequence ID" value="CAK7273702.1"/>
    <property type="molecule type" value="Genomic_DNA"/>
</dbReference>
<evidence type="ECO:0000313" key="2">
    <source>
        <dbReference type="EMBL" id="CAK7273702.1"/>
    </source>
</evidence>
<feature type="compositionally biased region" description="Basic and acidic residues" evidence="1">
    <location>
        <begin position="50"/>
        <end position="62"/>
    </location>
</feature>
<feature type="compositionally biased region" description="Polar residues" evidence="1">
    <location>
        <begin position="373"/>
        <end position="394"/>
    </location>
</feature>
<dbReference type="InterPro" id="IPR018392">
    <property type="entry name" value="LysM"/>
</dbReference>
<dbReference type="CDD" id="cd00118">
    <property type="entry name" value="LysM"/>
    <property type="match status" value="1"/>
</dbReference>
<feature type="compositionally biased region" description="Polar residues" evidence="1">
    <location>
        <begin position="423"/>
        <end position="436"/>
    </location>
</feature>
<feature type="region of interest" description="Disordered" evidence="1">
    <location>
        <begin position="576"/>
        <end position="630"/>
    </location>
</feature>
<feature type="compositionally biased region" description="Low complexity" evidence="1">
    <location>
        <begin position="27"/>
        <end position="38"/>
    </location>
</feature>
<evidence type="ECO:0000256" key="1">
    <source>
        <dbReference type="SAM" id="MobiDB-lite"/>
    </source>
</evidence>
<dbReference type="Gene3D" id="3.10.350.10">
    <property type="entry name" value="LysM domain"/>
    <property type="match status" value="1"/>
</dbReference>
<evidence type="ECO:0008006" key="4">
    <source>
        <dbReference type="Google" id="ProtNLM"/>
    </source>
</evidence>
<name>A0ABP0E2J3_9PEZI</name>
<feature type="region of interest" description="Disordered" evidence="1">
    <location>
        <begin position="180"/>
        <end position="201"/>
    </location>
</feature>
<proteinExistence type="predicted"/>
<feature type="region of interest" description="Disordered" evidence="1">
    <location>
        <begin position="362"/>
        <end position="475"/>
    </location>
</feature>